<proteinExistence type="predicted"/>
<evidence type="ECO:0000313" key="3">
    <source>
        <dbReference type="Proteomes" id="UP000291286"/>
    </source>
</evidence>
<accession>A0A4Q8L7L2</accession>
<dbReference type="AlphaFoldDB" id="A0A4Q8L7L2"/>
<dbReference type="EMBL" id="SHMB01000014">
    <property type="protein sequence ID" value="TAA24072.1"/>
    <property type="molecule type" value="Genomic_DNA"/>
</dbReference>
<protein>
    <submittedName>
        <fullName evidence="2">Head morphogenesis protein</fullName>
    </submittedName>
</protein>
<comment type="caution">
    <text evidence="2">The sequence shown here is derived from an EMBL/GenBank/DDBJ whole genome shotgun (WGS) entry which is preliminary data.</text>
</comment>
<dbReference type="Pfam" id="PF04233">
    <property type="entry name" value="Phage_Mu_F"/>
    <property type="match status" value="1"/>
</dbReference>
<gene>
    <name evidence="2" type="ORF">EA661_19635</name>
</gene>
<name>A0A4Q8L7L2_9GAMM</name>
<feature type="domain" description="Phage head morphogenesis" evidence="1">
    <location>
        <begin position="235"/>
        <end position="345"/>
    </location>
</feature>
<organism evidence="2 3">
    <name type="scientific">Pseudoxanthomonas winnipegensis</name>
    <dbReference type="NCBI Taxonomy" id="2480810"/>
    <lineage>
        <taxon>Bacteria</taxon>
        <taxon>Pseudomonadati</taxon>
        <taxon>Pseudomonadota</taxon>
        <taxon>Gammaproteobacteria</taxon>
        <taxon>Lysobacterales</taxon>
        <taxon>Lysobacteraceae</taxon>
        <taxon>Pseudoxanthomonas</taxon>
    </lineage>
</organism>
<dbReference type="RefSeq" id="WP_130521802.1">
    <property type="nucleotide sequence ID" value="NZ_SHMA01000013.1"/>
</dbReference>
<evidence type="ECO:0000313" key="2">
    <source>
        <dbReference type="EMBL" id="TAA24072.1"/>
    </source>
</evidence>
<reference evidence="2 3" key="1">
    <citation type="submission" date="2019-02" db="EMBL/GenBank/DDBJ databases">
        <title>WGS of Pseudoxanthomonas species novum from clinical isolates.</title>
        <authorList>
            <person name="Bernier A.-M."/>
            <person name="Bernard K."/>
            <person name="Vachon A."/>
        </authorList>
    </citation>
    <scope>NUCLEOTIDE SEQUENCE [LARGE SCALE GENOMIC DNA]</scope>
    <source>
        <strain evidence="2 3">NML171202</strain>
    </source>
</reference>
<dbReference type="Proteomes" id="UP000291286">
    <property type="component" value="Unassembled WGS sequence"/>
</dbReference>
<evidence type="ECO:0000259" key="1">
    <source>
        <dbReference type="Pfam" id="PF04233"/>
    </source>
</evidence>
<dbReference type="InterPro" id="IPR006528">
    <property type="entry name" value="Phage_head_morphogenesis_dom"/>
</dbReference>
<sequence>MPATSARQLDQLAKKLEPPIAKAFLRAISGVTSKAGVALIAQLLQAGRVDEVMQVLGLDEAQFTDLGEALRDAYKAGGQQATTEMPKIRLSLDPGITGSYRPRSQAPMLTIRFDLRNPVAEQWVREASSKLITEILDSQREAIRNTLAQGIAAGRNPRQTALDIVGRTAETGRRAGGVIGLTSQQAGFVSNVRAELASGDPKLMEHYFTRGRRDRRLDGIVRRAIAAGKPVGQADIDKIAGRYADRLLQLRGEMIARTESIASMAAGREEGYRQQIAAGNLDPENVTGNWDTAGDNHVRHSHAAMNGQQRKFGQPFQSPGGALMLYPGDTSLGAGPEEIIGCRCHKQYRINMAAEALRGQQVR</sequence>